<dbReference type="RefSeq" id="WP_345568195.1">
    <property type="nucleotide sequence ID" value="NZ_BAAAZX010000021.1"/>
</dbReference>
<comment type="function">
    <text evidence="3">The electron transfer flavoprotein serves as a specific electron acceptor for other dehydrogenases. It transfers the electrons to the main respiratory chain via ETF-ubiquinone oxidoreductase (ETF dehydrogenase).</text>
</comment>
<evidence type="ECO:0000256" key="2">
    <source>
        <dbReference type="ARBA" id="ARBA00011355"/>
    </source>
</evidence>
<sequence length="287" mass="30320">MSDSLRIVVCVRPPDGEHPVPALGALDLRAVEYGVQLAGTRGQSSVVTAVAVGGDACRELLRECSARGVDEVFHVPTQTPQDDGLTVAHRLAGVVGGLAPDLVLCGDRSDVGMHGIVPREIARLLGLPFVGAVTELSIEDGQGTGAVRAVQRLERGDRWAWGCTLPLVCGVERDICSPRYLSVRRRRRSGSVIPVTSETETHALDADALRGALVVEGRRPPRIRPKKSKVATATMSAADRMKLLRGGGKAPAPSGEGDDTPKRSAGDPEAAAAEIIKLLEKKDLLKS</sequence>
<dbReference type="SMART" id="SM00893">
    <property type="entry name" value="ETF"/>
    <property type="match status" value="1"/>
</dbReference>
<organism evidence="6 7">
    <name type="scientific">Streptomyces plumbiresistens</name>
    <dbReference type="NCBI Taxonomy" id="511811"/>
    <lineage>
        <taxon>Bacteria</taxon>
        <taxon>Bacillati</taxon>
        <taxon>Actinomycetota</taxon>
        <taxon>Actinomycetes</taxon>
        <taxon>Kitasatosporales</taxon>
        <taxon>Streptomycetaceae</taxon>
        <taxon>Streptomyces</taxon>
    </lineage>
</organism>
<comment type="cofactor">
    <cofactor evidence="1">
        <name>FAD</name>
        <dbReference type="ChEBI" id="CHEBI:57692"/>
    </cofactor>
</comment>
<dbReference type="SUPFAM" id="SSF52402">
    <property type="entry name" value="Adenine nucleotide alpha hydrolases-like"/>
    <property type="match status" value="1"/>
</dbReference>
<dbReference type="InterPro" id="IPR012255">
    <property type="entry name" value="ETF_b"/>
</dbReference>
<dbReference type="Proteomes" id="UP001500456">
    <property type="component" value="Unassembled WGS sequence"/>
</dbReference>
<comment type="caution">
    <text evidence="6">The sequence shown here is derived from an EMBL/GenBank/DDBJ whole genome shotgun (WGS) entry which is preliminary data.</text>
</comment>
<name>A0ABP7SM69_9ACTN</name>
<feature type="compositionally biased region" description="Basic residues" evidence="4">
    <location>
        <begin position="220"/>
        <end position="229"/>
    </location>
</feature>
<evidence type="ECO:0000256" key="1">
    <source>
        <dbReference type="ARBA" id="ARBA00001974"/>
    </source>
</evidence>
<evidence type="ECO:0000256" key="3">
    <source>
        <dbReference type="ARBA" id="ARBA00025649"/>
    </source>
</evidence>
<reference evidence="7" key="1">
    <citation type="journal article" date="2019" name="Int. J. Syst. Evol. Microbiol.">
        <title>The Global Catalogue of Microorganisms (GCM) 10K type strain sequencing project: providing services to taxonomists for standard genome sequencing and annotation.</title>
        <authorList>
            <consortium name="The Broad Institute Genomics Platform"/>
            <consortium name="The Broad Institute Genome Sequencing Center for Infectious Disease"/>
            <person name="Wu L."/>
            <person name="Ma J."/>
        </authorList>
    </citation>
    <scope>NUCLEOTIDE SEQUENCE [LARGE SCALE GENOMIC DNA]</scope>
    <source>
        <strain evidence="7">JCM 16924</strain>
    </source>
</reference>
<dbReference type="PANTHER" id="PTHR21294">
    <property type="entry name" value="ELECTRON TRANSFER FLAVOPROTEIN BETA-SUBUNIT"/>
    <property type="match status" value="1"/>
</dbReference>
<evidence type="ECO:0000313" key="6">
    <source>
        <dbReference type="EMBL" id="GAA4013431.1"/>
    </source>
</evidence>
<feature type="region of interest" description="Disordered" evidence="4">
    <location>
        <begin position="220"/>
        <end position="271"/>
    </location>
</feature>
<dbReference type="Pfam" id="PF01012">
    <property type="entry name" value="ETF"/>
    <property type="match status" value="1"/>
</dbReference>
<gene>
    <name evidence="6" type="ORF">GCM10022232_64620</name>
</gene>
<dbReference type="InterPro" id="IPR014729">
    <property type="entry name" value="Rossmann-like_a/b/a_fold"/>
</dbReference>
<keyword evidence="7" id="KW-1185">Reference proteome</keyword>
<evidence type="ECO:0000313" key="7">
    <source>
        <dbReference type="Proteomes" id="UP001500456"/>
    </source>
</evidence>
<evidence type="ECO:0000259" key="5">
    <source>
        <dbReference type="SMART" id="SM00893"/>
    </source>
</evidence>
<comment type="subunit">
    <text evidence="2">Heterodimer of an alpha and a beta subunit.</text>
</comment>
<protein>
    <recommendedName>
        <fullName evidence="5">Electron transfer flavoprotein alpha/beta-subunit N-terminal domain-containing protein</fullName>
    </recommendedName>
</protein>
<dbReference type="InterPro" id="IPR014730">
    <property type="entry name" value="ETF_a/b_N"/>
</dbReference>
<accession>A0ABP7SM69</accession>
<feature type="domain" description="Electron transfer flavoprotein alpha/beta-subunit N-terminal" evidence="5">
    <location>
        <begin position="15"/>
        <end position="207"/>
    </location>
</feature>
<dbReference type="Gene3D" id="3.40.50.620">
    <property type="entry name" value="HUPs"/>
    <property type="match status" value="1"/>
</dbReference>
<evidence type="ECO:0000256" key="4">
    <source>
        <dbReference type="SAM" id="MobiDB-lite"/>
    </source>
</evidence>
<proteinExistence type="predicted"/>
<dbReference type="EMBL" id="BAAAZX010000021">
    <property type="protein sequence ID" value="GAA4013431.1"/>
    <property type="molecule type" value="Genomic_DNA"/>
</dbReference>